<evidence type="ECO:0000313" key="12">
    <source>
        <dbReference type="Proteomes" id="UP000070810"/>
    </source>
</evidence>
<keyword evidence="6" id="KW-0511">Multifunctional enzyme</keyword>
<sequence length="451" mass="46822">MKIVVVGDTLLDEDIDGVAERFQPDAPVPVVDVQSRQSRAGGAGLVARMLLHDGHDVTLVTALSADAPAERLREHLDGIRVVAGALPAPTPVKTRLRAGGQPVARIDDGCGDPVLPHITRDMIASISEADAIIVSDYGRALTEHPEIRVALHRRGARVPLVWDPHPRGADPVPSTRLVTPNLSEAAKAAGTAPEPDAAAEAAARLRERWGCIAISVTLGSQGALLLDADHAPALIPARPVEAADACGAGDRYASSALIALAEGEPLPEAVRRGVDAAGDFLASGGVAALGAARLPRANAADADAFAVAEQVRASGGTVVATGGCFDLLHAGHVRTLAAARGLGDCLIVCLNSDDSVRRLKGAERPLITERDRVELLTALSCVDAVVVFEEDGPQAVLDRLRPDIWVKGGDYSAQSLPEAALVESWGGRVLTLPYHLGRSTTALAEAIARVG</sequence>
<keyword evidence="12" id="KW-1185">Reference proteome</keyword>
<evidence type="ECO:0000256" key="2">
    <source>
        <dbReference type="ARBA" id="ARBA00022679"/>
    </source>
</evidence>
<evidence type="ECO:0000256" key="4">
    <source>
        <dbReference type="ARBA" id="ARBA00022741"/>
    </source>
</evidence>
<evidence type="ECO:0000256" key="8">
    <source>
        <dbReference type="ARBA" id="ARBA00047428"/>
    </source>
</evidence>
<accession>A0A147ERZ8</accession>
<dbReference type="NCBIfam" id="TIGR02199">
    <property type="entry name" value="rfaE_dom_II"/>
    <property type="match status" value="1"/>
</dbReference>
<dbReference type="PANTHER" id="PTHR43793:SF2">
    <property type="entry name" value="BIFUNCTIONAL PROTEIN HLDE"/>
    <property type="match status" value="1"/>
</dbReference>
<dbReference type="GO" id="GO:0005524">
    <property type="term" value="F:ATP binding"/>
    <property type="evidence" value="ECO:0007669"/>
    <property type="project" value="UniProtKB-KW"/>
</dbReference>
<evidence type="ECO:0000256" key="6">
    <source>
        <dbReference type="ARBA" id="ARBA00023268"/>
    </source>
</evidence>
<dbReference type="EMBL" id="LDRK01000005">
    <property type="protein sequence ID" value="KTR87328.1"/>
    <property type="molecule type" value="Genomic_DNA"/>
</dbReference>
<dbReference type="OrthoDB" id="9802794at2"/>
<keyword evidence="3" id="KW-0548">Nucleotidyltransferase</keyword>
<keyword evidence="2 11" id="KW-0808">Transferase</keyword>
<keyword evidence="5" id="KW-0067">ATP-binding</keyword>
<dbReference type="AlphaFoldDB" id="A0A147ERZ8"/>
<feature type="domain" description="Cytidyltransferase-like" evidence="10">
    <location>
        <begin position="321"/>
        <end position="414"/>
    </location>
</feature>
<comment type="catalytic activity">
    <reaction evidence="8">
        <text>D-glycero-beta-D-manno-heptose 1-phosphate + ATP + H(+) = ADP-D-glycero-beta-D-manno-heptose + diphosphate</text>
        <dbReference type="Rhea" id="RHEA:27465"/>
        <dbReference type="ChEBI" id="CHEBI:15378"/>
        <dbReference type="ChEBI" id="CHEBI:30616"/>
        <dbReference type="ChEBI" id="CHEBI:33019"/>
        <dbReference type="ChEBI" id="CHEBI:59967"/>
        <dbReference type="ChEBI" id="CHEBI:61593"/>
        <dbReference type="EC" id="2.7.7.70"/>
    </reaction>
</comment>
<dbReference type="InterPro" id="IPR011611">
    <property type="entry name" value="PfkB_dom"/>
</dbReference>
<dbReference type="InterPro" id="IPR004821">
    <property type="entry name" value="Cyt_trans-like"/>
</dbReference>
<evidence type="ECO:0000256" key="1">
    <source>
        <dbReference type="ARBA" id="ARBA00012519"/>
    </source>
</evidence>
<evidence type="ECO:0000256" key="7">
    <source>
        <dbReference type="ARBA" id="ARBA00023277"/>
    </source>
</evidence>
<dbReference type="SUPFAM" id="SSF53613">
    <property type="entry name" value="Ribokinase-like"/>
    <property type="match status" value="1"/>
</dbReference>
<dbReference type="GO" id="GO:0016773">
    <property type="term" value="F:phosphotransferase activity, alcohol group as acceptor"/>
    <property type="evidence" value="ECO:0007669"/>
    <property type="project" value="InterPro"/>
</dbReference>
<dbReference type="GO" id="GO:0005975">
    <property type="term" value="P:carbohydrate metabolic process"/>
    <property type="evidence" value="ECO:0007669"/>
    <property type="project" value="InterPro"/>
</dbReference>
<organism evidence="11 12">
    <name type="scientific">Leucobacter chromiiresistens</name>
    <dbReference type="NCBI Taxonomy" id="1079994"/>
    <lineage>
        <taxon>Bacteria</taxon>
        <taxon>Bacillati</taxon>
        <taxon>Actinomycetota</taxon>
        <taxon>Actinomycetes</taxon>
        <taxon>Micrococcales</taxon>
        <taxon>Microbacteriaceae</taxon>
        <taxon>Leucobacter</taxon>
    </lineage>
</organism>
<dbReference type="Gene3D" id="3.40.1190.20">
    <property type="match status" value="1"/>
</dbReference>
<dbReference type="PATRIC" id="fig|1079994.3.peg.1892"/>
<dbReference type="Gene3D" id="3.40.50.620">
    <property type="entry name" value="HUPs"/>
    <property type="match status" value="1"/>
</dbReference>
<comment type="caution">
    <text evidence="11">The sequence shown here is derived from an EMBL/GenBank/DDBJ whole genome shotgun (WGS) entry which is preliminary data.</text>
</comment>
<dbReference type="Pfam" id="PF01467">
    <property type="entry name" value="CTP_transf_like"/>
    <property type="match status" value="1"/>
</dbReference>
<keyword evidence="7" id="KW-0119">Carbohydrate metabolism</keyword>
<dbReference type="Proteomes" id="UP000070810">
    <property type="component" value="Unassembled WGS sequence"/>
</dbReference>
<feature type="domain" description="Carbohydrate kinase PfkB" evidence="9">
    <location>
        <begin position="2"/>
        <end position="278"/>
    </location>
</feature>
<dbReference type="InterPro" id="IPR011914">
    <property type="entry name" value="RfaE_dom_II"/>
</dbReference>
<dbReference type="PANTHER" id="PTHR43793">
    <property type="entry name" value="FAD SYNTHASE"/>
    <property type="match status" value="1"/>
</dbReference>
<dbReference type="InterPro" id="IPR050385">
    <property type="entry name" value="Archaeal_FAD_synthase"/>
</dbReference>
<evidence type="ECO:0000259" key="9">
    <source>
        <dbReference type="Pfam" id="PF00294"/>
    </source>
</evidence>
<protein>
    <recommendedName>
        <fullName evidence="1">D-glycero-beta-D-manno-heptose 1-phosphate adenylyltransferase</fullName>
        <ecNumber evidence="1">2.7.7.70</ecNumber>
    </recommendedName>
</protein>
<dbReference type="InterPro" id="IPR029056">
    <property type="entry name" value="Ribokinase-like"/>
</dbReference>
<dbReference type="EC" id="2.7.7.70" evidence="1"/>
<keyword evidence="4" id="KW-0547">Nucleotide-binding</keyword>
<dbReference type="NCBIfam" id="TIGR00125">
    <property type="entry name" value="cyt_tran_rel"/>
    <property type="match status" value="1"/>
</dbReference>
<reference evidence="11 12" key="1">
    <citation type="journal article" date="2016" name="Front. Microbiol.">
        <title>Genomic Resource of Rice Seed Associated Bacteria.</title>
        <authorList>
            <person name="Midha S."/>
            <person name="Bansal K."/>
            <person name="Sharma S."/>
            <person name="Kumar N."/>
            <person name="Patil P.P."/>
            <person name="Chaudhry V."/>
            <person name="Patil P.B."/>
        </authorList>
    </citation>
    <scope>NUCLEOTIDE SEQUENCE [LARGE SCALE GENOMIC DNA]</scope>
    <source>
        <strain evidence="11 12">NS354</strain>
    </source>
</reference>
<dbReference type="GO" id="GO:0016779">
    <property type="term" value="F:nucleotidyltransferase activity"/>
    <property type="evidence" value="ECO:0007669"/>
    <property type="project" value="UniProtKB-KW"/>
</dbReference>
<evidence type="ECO:0000256" key="5">
    <source>
        <dbReference type="ARBA" id="ARBA00022840"/>
    </source>
</evidence>
<proteinExistence type="predicted"/>
<evidence type="ECO:0000259" key="10">
    <source>
        <dbReference type="Pfam" id="PF01467"/>
    </source>
</evidence>
<name>A0A147ERZ8_9MICO</name>
<gene>
    <name evidence="11" type="ORF">NS354_00620</name>
</gene>
<dbReference type="RefSeq" id="WP_058592695.1">
    <property type="nucleotide sequence ID" value="NZ_LDRK01000005.1"/>
</dbReference>
<dbReference type="SUPFAM" id="SSF52374">
    <property type="entry name" value="Nucleotidylyl transferase"/>
    <property type="match status" value="1"/>
</dbReference>
<dbReference type="InterPro" id="IPR014729">
    <property type="entry name" value="Rossmann-like_a/b/a_fold"/>
</dbReference>
<evidence type="ECO:0000313" key="11">
    <source>
        <dbReference type="EMBL" id="KTR87328.1"/>
    </source>
</evidence>
<evidence type="ECO:0000256" key="3">
    <source>
        <dbReference type="ARBA" id="ARBA00022695"/>
    </source>
</evidence>
<dbReference type="Pfam" id="PF00294">
    <property type="entry name" value="PfkB"/>
    <property type="match status" value="1"/>
</dbReference>